<dbReference type="CDD" id="cd03801">
    <property type="entry name" value="GT4_PimA-like"/>
    <property type="match status" value="1"/>
</dbReference>
<sequence length="395" mass="44992">MTTAFFFDTVMEEYNGDFYTVTLTNQLWQKRYLPELKDMIVATRVKHVQKLSSENLSKSNGSTVKMMPIESYRNIPDLFKKRRQIKSEIVSVLEKSENIIVRIPSPLGSYVCSVCKELNREYTVEMVADPWFGYYYYGKWQGKLLAPVMKNVTKKSCKEASNVIYVTKEYLQKRYPTKGNSYGISDVVLDSSSVDENILSRRLDRIESGSSHYVIGLVGNLNLKFKGHKVAIDALKIVLENNNNVELQFIGGGDPNALREYCRNLGLEKNVVFKGILKSGAQVLEWMDTLDILCIPSFQEGLPRVVVEAMSRACPVVGARTGGIPELIGLGYIHEPGDSKKLATDIVNILEDKKLRKEIAEINYKKSFEFNDRKITNERLSILKQVIEDKNERIK</sequence>
<dbReference type="SUPFAM" id="SSF53756">
    <property type="entry name" value="UDP-Glycosyltransferase/glycogen phosphorylase"/>
    <property type="match status" value="1"/>
</dbReference>
<dbReference type="InterPro" id="IPR050194">
    <property type="entry name" value="Glycosyltransferase_grp1"/>
</dbReference>
<dbReference type="PANTHER" id="PTHR45947:SF15">
    <property type="entry name" value="TEICHURONIC ACID BIOSYNTHESIS GLYCOSYLTRANSFERASE TUAC-RELATED"/>
    <property type="match status" value="1"/>
</dbReference>
<organism evidence="1 2">
    <name type="scientific">Latilactobacillus sakei</name>
    <name type="common">Lactobacillus sakei</name>
    <dbReference type="NCBI Taxonomy" id="1599"/>
    <lineage>
        <taxon>Bacteria</taxon>
        <taxon>Bacillati</taxon>
        <taxon>Bacillota</taxon>
        <taxon>Bacilli</taxon>
        <taxon>Lactobacillales</taxon>
        <taxon>Lactobacillaceae</taxon>
        <taxon>Latilactobacillus</taxon>
    </lineage>
</organism>
<accession>A0AAX0VC32</accession>
<protein>
    <submittedName>
        <fullName evidence="1">Uncharacterized protein</fullName>
    </submittedName>
</protein>
<dbReference type="AlphaFoldDB" id="A0AAX0VC32"/>
<evidence type="ECO:0000313" key="1">
    <source>
        <dbReference type="EMBL" id="PKX79101.1"/>
    </source>
</evidence>
<name>A0AAX0VC32_LATSK</name>
<dbReference type="Pfam" id="PF13692">
    <property type="entry name" value="Glyco_trans_1_4"/>
    <property type="match status" value="1"/>
</dbReference>
<dbReference type="Proteomes" id="UP000234349">
    <property type="component" value="Unassembled WGS sequence"/>
</dbReference>
<proteinExistence type="predicted"/>
<dbReference type="EMBL" id="MKGH01000011">
    <property type="protein sequence ID" value="PKX79101.1"/>
    <property type="molecule type" value="Genomic_DNA"/>
</dbReference>
<reference evidence="1 2" key="1">
    <citation type="submission" date="2016-09" db="EMBL/GenBank/DDBJ databases">
        <authorList>
            <person name="Inglin R.C."/>
        </authorList>
    </citation>
    <scope>NUCLEOTIDE SEQUENCE [LARGE SCALE GENOMIC DNA]</scope>
    <source>
        <strain evidence="1 2">RI-517</strain>
    </source>
</reference>
<dbReference type="RefSeq" id="WP_099769277.1">
    <property type="nucleotide sequence ID" value="NZ_CP017568.1"/>
</dbReference>
<comment type="caution">
    <text evidence="1">The sequence shown here is derived from an EMBL/GenBank/DDBJ whole genome shotgun (WGS) entry which is preliminary data.</text>
</comment>
<dbReference type="GO" id="GO:0016757">
    <property type="term" value="F:glycosyltransferase activity"/>
    <property type="evidence" value="ECO:0007669"/>
    <property type="project" value="TreeGrafter"/>
</dbReference>
<dbReference type="Gene3D" id="3.40.50.2000">
    <property type="entry name" value="Glycogen Phosphorylase B"/>
    <property type="match status" value="2"/>
</dbReference>
<gene>
    <name evidence="1" type="ORF">CUR37_03410</name>
</gene>
<evidence type="ECO:0000313" key="2">
    <source>
        <dbReference type="Proteomes" id="UP000234349"/>
    </source>
</evidence>
<dbReference type="PANTHER" id="PTHR45947">
    <property type="entry name" value="SULFOQUINOVOSYL TRANSFERASE SQD2"/>
    <property type="match status" value="1"/>
</dbReference>